<dbReference type="PANTHER" id="PTHR18968:SF167">
    <property type="entry name" value="ACETOLACTATE SYNTHASE LARGE SUBUNIT ILVB2-RELATED"/>
    <property type="match status" value="1"/>
</dbReference>
<proteinExistence type="inferred from homology"/>
<dbReference type="PANTHER" id="PTHR18968">
    <property type="entry name" value="THIAMINE PYROPHOSPHATE ENZYMES"/>
    <property type="match status" value="1"/>
</dbReference>
<gene>
    <name evidence="7" type="ORF">H6G95_32690</name>
</gene>
<dbReference type="EMBL" id="JACJTE010000075">
    <property type="protein sequence ID" value="MBD2565251.1"/>
    <property type="molecule type" value="Genomic_DNA"/>
</dbReference>
<evidence type="ECO:0000259" key="4">
    <source>
        <dbReference type="Pfam" id="PF00205"/>
    </source>
</evidence>
<dbReference type="Pfam" id="PF02775">
    <property type="entry name" value="TPP_enzyme_C"/>
    <property type="match status" value="1"/>
</dbReference>
<dbReference type="SUPFAM" id="SSF52518">
    <property type="entry name" value="Thiamin diphosphate-binding fold (THDP-binding)"/>
    <property type="match status" value="2"/>
</dbReference>
<dbReference type="Gene3D" id="3.40.50.970">
    <property type="match status" value="2"/>
</dbReference>
<evidence type="ECO:0000256" key="3">
    <source>
        <dbReference type="RuleBase" id="RU362132"/>
    </source>
</evidence>
<evidence type="ECO:0000259" key="5">
    <source>
        <dbReference type="Pfam" id="PF02775"/>
    </source>
</evidence>
<feature type="domain" description="Thiamine pyrophosphate enzyme TPP-binding" evidence="5">
    <location>
        <begin position="414"/>
        <end position="557"/>
    </location>
</feature>
<dbReference type="Pfam" id="PF02776">
    <property type="entry name" value="TPP_enzyme_N"/>
    <property type="match status" value="1"/>
</dbReference>
<dbReference type="Proteomes" id="UP000604661">
    <property type="component" value="Unassembled WGS sequence"/>
</dbReference>
<evidence type="ECO:0000259" key="6">
    <source>
        <dbReference type="Pfam" id="PF02776"/>
    </source>
</evidence>
<sequence length="587" mass="62002">MNTTTVTTTSGSSIFSPPINSKLTDLTSTELTVGETVVKMLEDMGVESAFGVSGGGIGPLWASLNRSNIQVLHFRHESGAAFAACEAHFASDRPVVVFVTTGPGITNALTGLLAARGEGAKVILLSAATASGNRGRWACQETSAHTLPISGIFTPGALFNYATIVETGDEIPEISRRLAQGLSQPGGFVAHISIPTPIQTKPCTARSQFGFTRAMSVPSEEAIAESVRLLSQEPFAIWVGFGAREAAAEIRQLAERTGAAVMCSPRGKGIFPENHPQFIGVTGFSGHTSVLTYMQSQRPQRILVLGTRLGEPTSFWNPLMIPSGGFIHVDIDPEVPGVAYPSVPTVAIQSEVKAFLKSLLAYFPQRPGNSPILPNPELQEVSLHTDGLVRPEVLMDAIQKIIVENSDAVILAEAGNSFAWATNRLRFTQPGRYRISTGVGAMGHAVTGVVGATWGGNGKAIAIVGDGAMLMNSEVSTAVKFNIPAVWIVLNDGRYNMCHQGMNLQGFSGVDTEIPSTNFVKLAQSMGADGIRVSTESELEAALTKALAATVPFVVDINLDPTQPAPIGGRIRSLIQQGAIESKGEQS</sequence>
<dbReference type="RefSeq" id="WP_190899429.1">
    <property type="nucleotide sequence ID" value="NZ_JACJTE010000075.1"/>
</dbReference>
<dbReference type="SUPFAM" id="SSF52467">
    <property type="entry name" value="DHS-like NAD/FAD-binding domain"/>
    <property type="match status" value="1"/>
</dbReference>
<dbReference type="InterPro" id="IPR012000">
    <property type="entry name" value="Thiamin_PyroP_enz_cen_dom"/>
</dbReference>
<keyword evidence="8" id="KW-1185">Reference proteome</keyword>
<accession>A0ABR8F6K3</accession>
<dbReference type="Gene3D" id="3.40.50.1220">
    <property type="entry name" value="TPP-binding domain"/>
    <property type="match status" value="1"/>
</dbReference>
<dbReference type="CDD" id="cd00568">
    <property type="entry name" value="TPP_enzymes"/>
    <property type="match status" value="1"/>
</dbReference>
<comment type="similarity">
    <text evidence="1 3">Belongs to the TPP enzyme family.</text>
</comment>
<dbReference type="NCBIfam" id="NF035927">
    <property type="entry name" value="TPP_ScyA_rel"/>
    <property type="match status" value="1"/>
</dbReference>
<feature type="domain" description="Thiamine pyrophosphate enzyme central" evidence="4">
    <location>
        <begin position="232"/>
        <end position="359"/>
    </location>
</feature>
<feature type="domain" description="Thiamine pyrophosphate enzyme N-terminal TPP-binding" evidence="6">
    <location>
        <begin position="32"/>
        <end position="142"/>
    </location>
</feature>
<name>A0ABR8F6K3_NOSLI</name>
<dbReference type="InterPro" id="IPR011766">
    <property type="entry name" value="TPP_enzyme_TPP-bd"/>
</dbReference>
<dbReference type="InterPro" id="IPR029035">
    <property type="entry name" value="DHS-like_NAD/FAD-binding_dom"/>
</dbReference>
<reference evidence="7 8" key="1">
    <citation type="journal article" date="2020" name="ISME J.">
        <title>Comparative genomics reveals insights into cyanobacterial evolution and habitat adaptation.</title>
        <authorList>
            <person name="Chen M.Y."/>
            <person name="Teng W.K."/>
            <person name="Zhao L."/>
            <person name="Hu C.X."/>
            <person name="Zhou Y.K."/>
            <person name="Han B.P."/>
            <person name="Song L.R."/>
            <person name="Shu W.S."/>
        </authorList>
    </citation>
    <scope>NUCLEOTIDE SEQUENCE [LARGE SCALE GENOMIC DNA]</scope>
    <source>
        <strain evidence="7 8">FACHB-391</strain>
    </source>
</reference>
<evidence type="ECO:0000256" key="2">
    <source>
        <dbReference type="ARBA" id="ARBA00023052"/>
    </source>
</evidence>
<dbReference type="InterPro" id="IPR029061">
    <property type="entry name" value="THDP-binding"/>
</dbReference>
<keyword evidence="2 3" id="KW-0786">Thiamine pyrophosphate</keyword>
<dbReference type="Pfam" id="PF00205">
    <property type="entry name" value="TPP_enzyme_M"/>
    <property type="match status" value="1"/>
</dbReference>
<dbReference type="CDD" id="cd07035">
    <property type="entry name" value="TPP_PYR_POX_like"/>
    <property type="match status" value="1"/>
</dbReference>
<protein>
    <submittedName>
        <fullName evidence="7">Thiamine pyrophosphate-binding protein</fullName>
    </submittedName>
</protein>
<organism evidence="7 8">
    <name type="scientific">Nostoc linckia FACHB-391</name>
    <dbReference type="NCBI Taxonomy" id="2692906"/>
    <lineage>
        <taxon>Bacteria</taxon>
        <taxon>Bacillati</taxon>
        <taxon>Cyanobacteriota</taxon>
        <taxon>Cyanophyceae</taxon>
        <taxon>Nostocales</taxon>
        <taxon>Nostocaceae</taxon>
        <taxon>Nostoc</taxon>
    </lineage>
</organism>
<evidence type="ECO:0000313" key="8">
    <source>
        <dbReference type="Proteomes" id="UP000604661"/>
    </source>
</evidence>
<dbReference type="InterPro" id="IPR045229">
    <property type="entry name" value="TPP_enz"/>
</dbReference>
<comment type="caution">
    <text evidence="7">The sequence shown here is derived from an EMBL/GenBank/DDBJ whole genome shotgun (WGS) entry which is preliminary data.</text>
</comment>
<evidence type="ECO:0000256" key="1">
    <source>
        <dbReference type="ARBA" id="ARBA00007812"/>
    </source>
</evidence>
<dbReference type="InterPro" id="IPR012001">
    <property type="entry name" value="Thiamin_PyroP_enz_TPP-bd_dom"/>
</dbReference>
<evidence type="ECO:0000313" key="7">
    <source>
        <dbReference type="EMBL" id="MBD2565251.1"/>
    </source>
</evidence>